<dbReference type="PANTHER" id="PTHR30177:SF33">
    <property type="entry name" value="POSSIBLE OSMOPROTECTANT (GLYCINE BETAINE_CARNITINE_CHOLINE_L-PROLINE) TRANSPORT INTEGRAL MEMBRANE PROTEIN ABC TRANSPORTER PROZ"/>
    <property type="match status" value="1"/>
</dbReference>
<evidence type="ECO:0000313" key="9">
    <source>
        <dbReference type="Proteomes" id="UP001500236"/>
    </source>
</evidence>
<dbReference type="Proteomes" id="UP001500236">
    <property type="component" value="Unassembled WGS sequence"/>
</dbReference>
<organism evidence="8 9">
    <name type="scientific">Nesterenkonia aethiopica</name>
    <dbReference type="NCBI Taxonomy" id="269144"/>
    <lineage>
        <taxon>Bacteria</taxon>
        <taxon>Bacillati</taxon>
        <taxon>Actinomycetota</taxon>
        <taxon>Actinomycetes</taxon>
        <taxon>Micrococcales</taxon>
        <taxon>Micrococcaceae</taxon>
        <taxon>Nesterenkonia</taxon>
    </lineage>
</organism>
<comment type="caution">
    <text evidence="8">The sequence shown here is derived from an EMBL/GenBank/DDBJ whole genome shotgun (WGS) entry which is preliminary data.</text>
</comment>
<evidence type="ECO:0000313" key="8">
    <source>
        <dbReference type="EMBL" id="GAA3063265.1"/>
    </source>
</evidence>
<dbReference type="SUPFAM" id="SSF161098">
    <property type="entry name" value="MetI-like"/>
    <property type="match status" value="1"/>
</dbReference>
<dbReference type="InterPro" id="IPR000515">
    <property type="entry name" value="MetI-like"/>
</dbReference>
<feature type="transmembrane region" description="Helical" evidence="6">
    <location>
        <begin position="185"/>
        <end position="210"/>
    </location>
</feature>
<sequence>MTHLVEALQWVLSAESWAGPGGLGVRTAEHLWYTLLALVLSTAIALPAGLVIGHTGRGRALAVLSTGAARALPTLGIITLAGLAVGIGLKAPMIAFVVLAVPSIIAGAYSGVEAVDRRVVDAARAQGLSPWQVLVTVEVPLGLRLILGGVRLATLQVIATATLAAYVGAGGLGRPLFLGLRNHDYAMMLGASLVVIAVAILVDALFIAALRILRRIPGIH</sequence>
<dbReference type="PANTHER" id="PTHR30177">
    <property type="entry name" value="GLYCINE BETAINE/L-PROLINE TRANSPORT SYSTEM PERMEASE PROTEIN PROW"/>
    <property type="match status" value="1"/>
</dbReference>
<feature type="transmembrane region" description="Helical" evidence="6">
    <location>
        <begin position="93"/>
        <end position="112"/>
    </location>
</feature>
<evidence type="ECO:0000256" key="6">
    <source>
        <dbReference type="RuleBase" id="RU363032"/>
    </source>
</evidence>
<evidence type="ECO:0000256" key="5">
    <source>
        <dbReference type="ARBA" id="ARBA00023136"/>
    </source>
</evidence>
<evidence type="ECO:0000256" key="2">
    <source>
        <dbReference type="ARBA" id="ARBA00022448"/>
    </source>
</evidence>
<name>A0ABP6LVL5_9MICC</name>
<feature type="domain" description="ABC transmembrane type-1" evidence="7">
    <location>
        <begin position="27"/>
        <end position="206"/>
    </location>
</feature>
<feature type="transmembrane region" description="Helical" evidence="6">
    <location>
        <begin position="60"/>
        <end position="87"/>
    </location>
</feature>
<dbReference type="RefSeq" id="WP_344682374.1">
    <property type="nucleotide sequence ID" value="NZ_BAAAVT010000008.1"/>
</dbReference>
<reference evidence="9" key="1">
    <citation type="journal article" date="2019" name="Int. J. Syst. Evol. Microbiol.">
        <title>The Global Catalogue of Microorganisms (GCM) 10K type strain sequencing project: providing services to taxonomists for standard genome sequencing and annotation.</title>
        <authorList>
            <consortium name="The Broad Institute Genomics Platform"/>
            <consortium name="The Broad Institute Genome Sequencing Center for Infectious Disease"/>
            <person name="Wu L."/>
            <person name="Ma J."/>
        </authorList>
    </citation>
    <scope>NUCLEOTIDE SEQUENCE [LARGE SCALE GENOMIC DNA]</scope>
    <source>
        <strain evidence="9">JCM 14309</strain>
    </source>
</reference>
<dbReference type="PROSITE" id="PS50928">
    <property type="entry name" value="ABC_TM1"/>
    <property type="match status" value="1"/>
</dbReference>
<dbReference type="CDD" id="cd06261">
    <property type="entry name" value="TM_PBP2"/>
    <property type="match status" value="1"/>
</dbReference>
<feature type="transmembrane region" description="Helical" evidence="6">
    <location>
        <begin position="31"/>
        <end position="53"/>
    </location>
</feature>
<keyword evidence="2 6" id="KW-0813">Transport</keyword>
<keyword evidence="9" id="KW-1185">Reference proteome</keyword>
<comment type="subcellular location">
    <subcellularLocation>
        <location evidence="6">Cell membrane</location>
        <topology evidence="6">Multi-pass membrane protein</topology>
    </subcellularLocation>
    <subcellularLocation>
        <location evidence="1">Membrane</location>
        <topology evidence="1">Multi-pass membrane protein</topology>
    </subcellularLocation>
</comment>
<dbReference type="Gene3D" id="1.10.3720.10">
    <property type="entry name" value="MetI-like"/>
    <property type="match status" value="1"/>
</dbReference>
<dbReference type="EMBL" id="BAAAVT010000008">
    <property type="protein sequence ID" value="GAA3063265.1"/>
    <property type="molecule type" value="Genomic_DNA"/>
</dbReference>
<evidence type="ECO:0000256" key="4">
    <source>
        <dbReference type="ARBA" id="ARBA00022989"/>
    </source>
</evidence>
<keyword evidence="3 6" id="KW-0812">Transmembrane</keyword>
<evidence type="ECO:0000256" key="1">
    <source>
        <dbReference type="ARBA" id="ARBA00004141"/>
    </source>
</evidence>
<dbReference type="InterPro" id="IPR035906">
    <property type="entry name" value="MetI-like_sf"/>
</dbReference>
<comment type="similarity">
    <text evidence="6">Belongs to the binding-protein-dependent transport system permease family.</text>
</comment>
<protein>
    <submittedName>
        <fullName evidence="8">ABC transporter permease</fullName>
    </submittedName>
</protein>
<keyword evidence="4 6" id="KW-1133">Transmembrane helix</keyword>
<dbReference type="InterPro" id="IPR051204">
    <property type="entry name" value="ABC_transp_perm/SBD"/>
</dbReference>
<keyword evidence="5 6" id="KW-0472">Membrane</keyword>
<dbReference type="Pfam" id="PF00528">
    <property type="entry name" value="BPD_transp_1"/>
    <property type="match status" value="1"/>
</dbReference>
<evidence type="ECO:0000259" key="7">
    <source>
        <dbReference type="PROSITE" id="PS50928"/>
    </source>
</evidence>
<proteinExistence type="inferred from homology"/>
<evidence type="ECO:0000256" key="3">
    <source>
        <dbReference type="ARBA" id="ARBA00022692"/>
    </source>
</evidence>
<accession>A0ABP6LVL5</accession>
<gene>
    <name evidence="8" type="ORF">GCM10010529_15620</name>
</gene>
<feature type="transmembrane region" description="Helical" evidence="6">
    <location>
        <begin position="152"/>
        <end position="173"/>
    </location>
</feature>